<evidence type="ECO:0000313" key="1">
    <source>
        <dbReference type="EMBL" id="VWQ12709.1"/>
    </source>
</evidence>
<sequence length="50" mass="5970">MRKSTERDILRWHERGYTVAEIHRILPQCTTDEITAIIHNHSTENGARRR</sequence>
<accession>A0ABY6YBZ3</accession>
<dbReference type="EMBL" id="CABWJV010000001">
    <property type="protein sequence ID" value="VWQ12709.1"/>
    <property type="molecule type" value="Genomic_DNA"/>
</dbReference>
<keyword evidence="2" id="KW-1185">Reference proteome</keyword>
<evidence type="ECO:0000313" key="2">
    <source>
        <dbReference type="Proteomes" id="UP000494211"/>
    </source>
</evidence>
<dbReference type="Proteomes" id="UP000494211">
    <property type="component" value="Unassembled WGS sequence"/>
</dbReference>
<evidence type="ECO:0008006" key="3">
    <source>
        <dbReference type="Google" id="ProtNLM"/>
    </source>
</evidence>
<comment type="caution">
    <text evidence="1">The sequence shown here is derived from an EMBL/GenBank/DDBJ whole genome shotgun (WGS) entry which is preliminary data.</text>
</comment>
<gene>
    <name evidence="1" type="ORF">BIFLH658_00246</name>
</gene>
<reference evidence="1 2" key="1">
    <citation type="submission" date="2019-10" db="EMBL/GenBank/DDBJ databases">
        <authorList>
            <consortium name="Melissa Lawson"/>
            <person name="O'neill I."/>
        </authorList>
    </citation>
    <scope>NUCLEOTIDE SEQUENCE [LARGE SCALE GENOMIC DNA]</scope>
    <source>
        <strain evidence="1">LH_658</strain>
    </source>
</reference>
<proteinExistence type="predicted"/>
<dbReference type="RefSeq" id="WP_160298762.1">
    <property type="nucleotide sequence ID" value="NZ_CABWJV010000001.1"/>
</dbReference>
<organism evidence="1 2">
    <name type="scientific">Bifidobacterium pseudocatenulatum</name>
    <dbReference type="NCBI Taxonomy" id="28026"/>
    <lineage>
        <taxon>Bacteria</taxon>
        <taxon>Bacillati</taxon>
        <taxon>Actinomycetota</taxon>
        <taxon>Actinomycetes</taxon>
        <taxon>Bifidobacteriales</taxon>
        <taxon>Bifidobacteriaceae</taxon>
        <taxon>Bifidobacterium</taxon>
    </lineage>
</organism>
<protein>
    <recommendedName>
        <fullName evidence="3">DUF433 domain-containing protein</fullName>
    </recommendedName>
</protein>
<name>A0ABY6YBZ3_BIFPS</name>